<keyword evidence="4" id="KW-1185">Reference proteome</keyword>
<dbReference type="Proteomes" id="UP000544331">
    <property type="component" value="Unassembled WGS sequence"/>
</dbReference>
<keyword evidence="1" id="KW-0175">Coiled coil</keyword>
<feature type="compositionally biased region" description="Basic and acidic residues" evidence="2">
    <location>
        <begin position="928"/>
        <end position="937"/>
    </location>
</feature>
<comment type="caution">
    <text evidence="3">The sequence shown here is derived from an EMBL/GenBank/DDBJ whole genome shotgun (WGS) entry which is preliminary data.</text>
</comment>
<name>A0A8H5XZ75_9HYPO</name>
<dbReference type="EMBL" id="JAAOAN010000639">
    <property type="protein sequence ID" value="KAF5702171.1"/>
    <property type="molecule type" value="Genomic_DNA"/>
</dbReference>
<dbReference type="Pfam" id="PF12520">
    <property type="entry name" value="DUF3723"/>
    <property type="match status" value="1"/>
</dbReference>
<gene>
    <name evidence="3" type="ORF">FMUND_13594</name>
</gene>
<dbReference type="OrthoDB" id="4227485at2759"/>
<evidence type="ECO:0000313" key="3">
    <source>
        <dbReference type="EMBL" id="KAF5702171.1"/>
    </source>
</evidence>
<accession>A0A8H5XZ75</accession>
<protein>
    <submittedName>
        <fullName evidence="3">Uncharacterized protein</fullName>
    </submittedName>
</protein>
<sequence length="954" mass="109547">MNFTATSQRIEQERRAKFCGTASVKVASLKFRNLDDNGIRESLAPNIEPLKRMFREERGCRQDDIKYHAKVTISPQALVAALDHTGLQRETLLDNNLPYPKLEIPPNNQIVCLQRYDRASAYAEVFEGGDKRWIVDLFSDDLSEELERFFVEEFEYQKAPDDGKFYRKIRSYQGLSGEKNAYFERLWLGQLSAVSKNRRDLFEQLKRHDEYLRAFDRLLDIPALFCGFRLTVIHQMICMRCEEPHLTYLKHILDTWRRICGEDPEVMRKIDEKTVETLQGTAPGACSHDNASLLAEIEGGKLFGNFSIAERGEIWSRVCAVSRASLIPSLHTFFEDLKFLKEAAACMRRLVHLGPRDTLIGRLEHIFDDVGQNHDRCMVQVSEGTTKTIPGCLAARLDLGCRQLWLAAFRYYRDLPSEPKKKDILAKARKTTDESVLFSFMSLAYRLGFESQQIRHASQDSPDRKHAERTLLKVRKPGQYSYPSFEEKVNQMLGIFATAVPVMPEVSSDSIDSYHPRIAPTRFSMPHDIDHERDKRKLFLPQVFQLPQETFPYMTSFFVRQSVYFAFFKRDLPPDVEMNTVLSTTRVDLMDFNHTEWSRMSVSSSSELANSLTAVDDELHQKQSELARITNELSQQSANLQKLTDATEQRQKEIQDLSSQQTNQIHTYERLCKNHQEQLDEMALRRAEQNELIETLSTQEREKAEKIERLDQLIEQKETELSRLTPETRQHEEPMHQTTLDHVATVSQGSNIAHSMTQDVEDVPDPMEIGKRASQLPDGRQQQEKQAGDEASSLVVYDASKSANDPQKTTRRVTRFEFSKLLAGPGPTISTEPLTRIPIEFKTRVRDGSLVVTDRIMVDPADPSVIQRIAEKYMRKQFCLFDVDYHNLIPKTCFEKVVANGTNTIVVMPFGDTDEGPMTLEEGNVASGRDDTGEHEAQGGIVQRHKKRSRITQN</sequence>
<evidence type="ECO:0000256" key="1">
    <source>
        <dbReference type="SAM" id="Coils"/>
    </source>
</evidence>
<proteinExistence type="predicted"/>
<dbReference type="InterPro" id="IPR022198">
    <property type="entry name" value="DUF3723"/>
</dbReference>
<feature type="compositionally biased region" description="Basic residues" evidence="2">
    <location>
        <begin position="943"/>
        <end position="954"/>
    </location>
</feature>
<feature type="region of interest" description="Disordered" evidence="2">
    <location>
        <begin position="913"/>
        <end position="954"/>
    </location>
</feature>
<reference evidence="3 4" key="1">
    <citation type="submission" date="2020-05" db="EMBL/GenBank/DDBJ databases">
        <title>Identification and distribution of gene clusters putatively required for synthesis of sphingolipid metabolism inhibitors in phylogenetically diverse species of the filamentous fungus Fusarium.</title>
        <authorList>
            <person name="Kim H.-S."/>
            <person name="Busman M."/>
            <person name="Brown D.W."/>
            <person name="Divon H."/>
            <person name="Uhlig S."/>
            <person name="Proctor R.H."/>
        </authorList>
    </citation>
    <scope>NUCLEOTIDE SEQUENCE [LARGE SCALE GENOMIC DNA]</scope>
    <source>
        <strain evidence="3 4">NRRL 66235</strain>
    </source>
</reference>
<dbReference type="AlphaFoldDB" id="A0A8H5XZ75"/>
<organism evidence="3 4">
    <name type="scientific">Fusarium mundagurra</name>
    <dbReference type="NCBI Taxonomy" id="1567541"/>
    <lineage>
        <taxon>Eukaryota</taxon>
        <taxon>Fungi</taxon>
        <taxon>Dikarya</taxon>
        <taxon>Ascomycota</taxon>
        <taxon>Pezizomycotina</taxon>
        <taxon>Sordariomycetes</taxon>
        <taxon>Hypocreomycetidae</taxon>
        <taxon>Hypocreales</taxon>
        <taxon>Nectriaceae</taxon>
        <taxon>Fusarium</taxon>
        <taxon>Fusarium fujikuroi species complex</taxon>
    </lineage>
</organism>
<evidence type="ECO:0000256" key="2">
    <source>
        <dbReference type="SAM" id="MobiDB-lite"/>
    </source>
</evidence>
<feature type="region of interest" description="Disordered" evidence="2">
    <location>
        <begin position="762"/>
        <end position="792"/>
    </location>
</feature>
<evidence type="ECO:0000313" key="4">
    <source>
        <dbReference type="Proteomes" id="UP000544331"/>
    </source>
</evidence>
<feature type="coiled-coil region" evidence="1">
    <location>
        <begin position="612"/>
        <end position="720"/>
    </location>
</feature>